<dbReference type="SMART" id="SM00116">
    <property type="entry name" value="CBS"/>
    <property type="match status" value="2"/>
</dbReference>
<evidence type="ECO:0000313" key="5">
    <source>
        <dbReference type="Proteomes" id="UP000609879"/>
    </source>
</evidence>
<gene>
    <name evidence="4" type="ORF">Ade02nite_70700</name>
</gene>
<dbReference type="InterPro" id="IPR000644">
    <property type="entry name" value="CBS_dom"/>
</dbReference>
<dbReference type="InterPro" id="IPR046342">
    <property type="entry name" value="CBS_dom_sf"/>
</dbReference>
<comment type="caution">
    <text evidence="4">The sequence shown here is derived from an EMBL/GenBank/DDBJ whole genome shotgun (WGS) entry which is preliminary data.</text>
</comment>
<dbReference type="PANTHER" id="PTHR48108">
    <property type="entry name" value="CBS DOMAIN-CONTAINING PROTEIN CBSX2, CHLOROPLASTIC"/>
    <property type="match status" value="1"/>
</dbReference>
<keyword evidence="5" id="KW-1185">Reference proteome</keyword>
<accession>A0ABQ3YEJ4</accession>
<proteinExistence type="predicted"/>
<dbReference type="SUPFAM" id="SSF54631">
    <property type="entry name" value="CBS-domain pair"/>
    <property type="match status" value="1"/>
</dbReference>
<evidence type="ECO:0000256" key="1">
    <source>
        <dbReference type="ARBA" id="ARBA00022737"/>
    </source>
</evidence>
<dbReference type="EMBL" id="BOMI01000146">
    <property type="protein sequence ID" value="GID78429.1"/>
    <property type="molecule type" value="Genomic_DNA"/>
</dbReference>
<feature type="domain" description="CBS" evidence="3">
    <location>
        <begin position="85"/>
        <end position="140"/>
    </location>
</feature>
<name>A0ABQ3YEJ4_9ACTN</name>
<dbReference type="InterPro" id="IPR051462">
    <property type="entry name" value="CBS_domain-containing"/>
</dbReference>
<organism evidence="4 5">
    <name type="scientific">Paractinoplanes deccanensis</name>
    <dbReference type="NCBI Taxonomy" id="113561"/>
    <lineage>
        <taxon>Bacteria</taxon>
        <taxon>Bacillati</taxon>
        <taxon>Actinomycetota</taxon>
        <taxon>Actinomycetes</taxon>
        <taxon>Micromonosporales</taxon>
        <taxon>Micromonosporaceae</taxon>
        <taxon>Paractinoplanes</taxon>
    </lineage>
</organism>
<sequence>MRVKDIMSSPVHTVRQTASVESAAELMGARSVTALPVVDDAGGLVGMVSESDLLWHRVPQDPTAHLRPLPDMDPENRPGMVLEVMSPYPLTARPDTDVADVAEAMLENDVRSLPVLEDGTLVGIVSRRDILRAMVRSDEVLAREVQHRLDEYADGGVRWTATVQGGVAHVRGRFGDETERAVVTVLARTVPGVAGVEVEVLDR</sequence>
<evidence type="ECO:0000313" key="4">
    <source>
        <dbReference type="EMBL" id="GID78429.1"/>
    </source>
</evidence>
<reference evidence="4 5" key="1">
    <citation type="submission" date="2021-01" db="EMBL/GenBank/DDBJ databases">
        <title>Whole genome shotgun sequence of Actinoplanes deccanensis NBRC 13994.</title>
        <authorList>
            <person name="Komaki H."/>
            <person name="Tamura T."/>
        </authorList>
    </citation>
    <scope>NUCLEOTIDE SEQUENCE [LARGE SCALE GENOMIC DNA]</scope>
    <source>
        <strain evidence="4 5">NBRC 13994</strain>
    </source>
</reference>
<dbReference type="CDD" id="cd04586">
    <property type="entry name" value="CBS_pair_BON_assoc"/>
    <property type="match status" value="1"/>
</dbReference>
<dbReference type="Pfam" id="PF00571">
    <property type="entry name" value="CBS"/>
    <property type="match status" value="2"/>
</dbReference>
<feature type="domain" description="CBS" evidence="3">
    <location>
        <begin position="7"/>
        <end position="63"/>
    </location>
</feature>
<dbReference type="Gene3D" id="3.10.580.10">
    <property type="entry name" value="CBS-domain"/>
    <property type="match status" value="1"/>
</dbReference>
<dbReference type="PANTHER" id="PTHR48108:SF26">
    <property type="entry name" value="CBS DOMAIN-CONTAINING PROTEIN DDB_G0289609"/>
    <property type="match status" value="1"/>
</dbReference>
<protein>
    <submittedName>
        <fullName evidence="4">CBS domain-containing protein</fullName>
    </submittedName>
</protein>
<keyword evidence="2" id="KW-0129">CBS domain</keyword>
<evidence type="ECO:0000259" key="3">
    <source>
        <dbReference type="PROSITE" id="PS51371"/>
    </source>
</evidence>
<dbReference type="PROSITE" id="PS51371">
    <property type="entry name" value="CBS"/>
    <property type="match status" value="2"/>
</dbReference>
<dbReference type="Proteomes" id="UP000609879">
    <property type="component" value="Unassembled WGS sequence"/>
</dbReference>
<dbReference type="RefSeq" id="WP_203773339.1">
    <property type="nucleotide sequence ID" value="NZ_BAAABO010000038.1"/>
</dbReference>
<evidence type="ECO:0000256" key="2">
    <source>
        <dbReference type="PROSITE-ProRule" id="PRU00703"/>
    </source>
</evidence>
<keyword evidence="1" id="KW-0677">Repeat</keyword>